<dbReference type="InterPro" id="IPR009057">
    <property type="entry name" value="Homeodomain-like_sf"/>
</dbReference>
<dbReference type="SUPFAM" id="SSF46689">
    <property type="entry name" value="Homeodomain-like"/>
    <property type="match status" value="1"/>
</dbReference>
<dbReference type="AlphaFoldDB" id="A0A8T7M609"/>
<reference evidence="2 4" key="1">
    <citation type="submission" date="2020-06" db="EMBL/GenBank/DDBJ databases">
        <title>Anoxygenic phototrophic Chloroflexota member uses a Type I reaction center.</title>
        <authorList>
            <person name="Tsuji J.M."/>
            <person name="Shaw N.A."/>
            <person name="Nagashima S."/>
            <person name="Venkiteswaran J."/>
            <person name="Schiff S.L."/>
            <person name="Hanada S."/>
            <person name="Tank M."/>
            <person name="Neufeld J.D."/>
        </authorList>
    </citation>
    <scope>NUCLEOTIDE SEQUENCE [LARGE SCALE GENOMIC DNA]</scope>
    <source>
        <strain evidence="2">L227-S17</strain>
    </source>
</reference>
<dbReference type="GO" id="GO:0004803">
    <property type="term" value="F:transposase activity"/>
    <property type="evidence" value="ECO:0007669"/>
    <property type="project" value="InterPro"/>
</dbReference>
<organism evidence="2 4">
    <name type="scientific">Candidatus Chlorohelix allophototropha</name>
    <dbReference type="NCBI Taxonomy" id="3003348"/>
    <lineage>
        <taxon>Bacteria</taxon>
        <taxon>Bacillati</taxon>
        <taxon>Chloroflexota</taxon>
        <taxon>Chloroflexia</taxon>
        <taxon>Candidatus Chloroheliales</taxon>
        <taxon>Candidatus Chloroheliaceae</taxon>
        <taxon>Candidatus Chlorohelix</taxon>
    </lineage>
</organism>
<protein>
    <submittedName>
        <fullName evidence="2">Transposase</fullName>
    </submittedName>
</protein>
<dbReference type="Proteomes" id="UP001431572">
    <property type="component" value="Chromosome 2"/>
</dbReference>
<dbReference type="Gene3D" id="1.10.10.60">
    <property type="entry name" value="Homeodomain-like"/>
    <property type="match status" value="1"/>
</dbReference>
<keyword evidence="1" id="KW-0175">Coiled coil</keyword>
<evidence type="ECO:0000313" key="2">
    <source>
        <dbReference type="EMBL" id="NWJ47499.1"/>
    </source>
</evidence>
<dbReference type="Pfam" id="PF01527">
    <property type="entry name" value="HTH_Tnp_1"/>
    <property type="match status" value="1"/>
</dbReference>
<dbReference type="EMBL" id="CP128400">
    <property type="protein sequence ID" value="WJW69411.1"/>
    <property type="molecule type" value="Genomic_DNA"/>
</dbReference>
<sequence>METSGKTAVQIARELGVSDSVLYHWRKILAEKGAQAFPSKGHQTEAEEELRRLRMENERLRMERDILKKAIAIFTQNQK</sequence>
<keyword evidence="5" id="KW-1185">Reference proteome</keyword>
<feature type="coiled-coil region" evidence="1">
    <location>
        <begin position="43"/>
        <end position="70"/>
    </location>
</feature>
<dbReference type="GO" id="GO:0003677">
    <property type="term" value="F:DNA binding"/>
    <property type="evidence" value="ECO:0007669"/>
    <property type="project" value="InterPro"/>
</dbReference>
<evidence type="ECO:0000313" key="3">
    <source>
        <dbReference type="EMBL" id="WJW69411.1"/>
    </source>
</evidence>
<gene>
    <name evidence="2" type="ORF">HXX08_16690</name>
    <name evidence="3" type="ORF">OZ401_003019</name>
</gene>
<dbReference type="Proteomes" id="UP000521676">
    <property type="component" value="Unassembled WGS sequence"/>
</dbReference>
<dbReference type="GO" id="GO:0006313">
    <property type="term" value="P:DNA transposition"/>
    <property type="evidence" value="ECO:0007669"/>
    <property type="project" value="InterPro"/>
</dbReference>
<name>A0A8T7M609_9CHLR</name>
<proteinExistence type="predicted"/>
<evidence type="ECO:0000313" key="5">
    <source>
        <dbReference type="Proteomes" id="UP001431572"/>
    </source>
</evidence>
<evidence type="ECO:0000313" key="4">
    <source>
        <dbReference type="Proteomes" id="UP000521676"/>
    </source>
</evidence>
<dbReference type="EMBL" id="JACATZ010000003">
    <property type="protein sequence ID" value="NWJ47499.1"/>
    <property type="molecule type" value="Genomic_DNA"/>
</dbReference>
<evidence type="ECO:0000256" key="1">
    <source>
        <dbReference type="SAM" id="Coils"/>
    </source>
</evidence>
<accession>A0A8T7M609</accession>
<dbReference type="InterPro" id="IPR002514">
    <property type="entry name" value="Transposase_8"/>
</dbReference>
<reference evidence="3" key="2">
    <citation type="journal article" date="2024" name="Nature">
        <title>Anoxygenic phototroph of the Chloroflexota uses a type I reaction centre.</title>
        <authorList>
            <person name="Tsuji J.M."/>
            <person name="Shaw N.A."/>
            <person name="Nagashima S."/>
            <person name="Venkiteswaran J.J."/>
            <person name="Schiff S.L."/>
            <person name="Watanabe T."/>
            <person name="Fukui M."/>
            <person name="Hanada S."/>
            <person name="Tank M."/>
            <person name="Neufeld J.D."/>
        </authorList>
    </citation>
    <scope>NUCLEOTIDE SEQUENCE</scope>
    <source>
        <strain evidence="3">L227-S17</strain>
    </source>
</reference>